<feature type="region of interest" description="Disordered" evidence="1">
    <location>
        <begin position="344"/>
        <end position="363"/>
    </location>
</feature>
<sequence length="363" mass="40649">MSLIDFDRIRQIEQDAIGWVTSASAAEGVGRRHHTVPRFYLARFADSSGTMHVRDRQGAGYVRRNPRDMAIKNFYTFVNNSGEADGRLEQALAMMESQAAVLIKYLLSPLGYLQPISLADSLSLAQFLAFQIVRGQRHRREYELMTNYLVKLQVSGQVDVQELRDVTVVPHPNEHLSTIGAAAEEIFKHLCGRPYSLVVLDKPLFITCDEPVLVHVEEGHVNHVEDCFLSQEEIAKRLRKKRGRKQIIHFYPTRSSGVARASEIALPVAPRKLILLGPVGAAHRGLLHLRDDEAEEFAEGVNRALLSQAFDWAAAHPDHPSFSSMEIPPVGPLVRICDGGSSLGGELNEAPNPLRPQRFRKDW</sequence>
<accession>A0A7Y6IUX1</accession>
<organism evidence="2 3">
    <name type="scientific">Nonomuraea rhodomycinica</name>
    <dbReference type="NCBI Taxonomy" id="1712872"/>
    <lineage>
        <taxon>Bacteria</taxon>
        <taxon>Bacillati</taxon>
        <taxon>Actinomycetota</taxon>
        <taxon>Actinomycetes</taxon>
        <taxon>Streptosporangiales</taxon>
        <taxon>Streptosporangiaceae</taxon>
        <taxon>Nonomuraea</taxon>
    </lineage>
</organism>
<dbReference type="AlphaFoldDB" id="A0A7Y6IUX1"/>
<evidence type="ECO:0000313" key="3">
    <source>
        <dbReference type="Proteomes" id="UP000546126"/>
    </source>
</evidence>
<protein>
    <submittedName>
        <fullName evidence="2">DUF4238 domain-containing protein</fullName>
    </submittedName>
</protein>
<name>A0A7Y6IUX1_9ACTN</name>
<dbReference type="EMBL" id="JABWGO010000010">
    <property type="protein sequence ID" value="NUW44861.1"/>
    <property type="molecule type" value="Genomic_DNA"/>
</dbReference>
<comment type="caution">
    <text evidence="2">The sequence shown here is derived from an EMBL/GenBank/DDBJ whole genome shotgun (WGS) entry which is preliminary data.</text>
</comment>
<dbReference type="Proteomes" id="UP000546126">
    <property type="component" value="Unassembled WGS sequence"/>
</dbReference>
<evidence type="ECO:0000256" key="1">
    <source>
        <dbReference type="SAM" id="MobiDB-lite"/>
    </source>
</evidence>
<dbReference type="Pfam" id="PF14022">
    <property type="entry name" value="DUF4238"/>
    <property type="match status" value="1"/>
</dbReference>
<dbReference type="RefSeq" id="WP_175604343.1">
    <property type="nucleotide sequence ID" value="NZ_JABWGO010000010.1"/>
</dbReference>
<reference evidence="2 3" key="1">
    <citation type="submission" date="2020-06" db="EMBL/GenBank/DDBJ databases">
        <authorList>
            <person name="Chanama M."/>
        </authorList>
    </citation>
    <scope>NUCLEOTIDE SEQUENCE [LARGE SCALE GENOMIC DNA]</scope>
    <source>
        <strain evidence="2 3">TBRC6557</strain>
    </source>
</reference>
<proteinExistence type="predicted"/>
<keyword evidence="3" id="KW-1185">Reference proteome</keyword>
<evidence type="ECO:0000313" key="2">
    <source>
        <dbReference type="EMBL" id="NUW44861.1"/>
    </source>
</evidence>
<dbReference type="InterPro" id="IPR025332">
    <property type="entry name" value="DUF4238"/>
</dbReference>
<gene>
    <name evidence="2" type="ORF">HT134_32745</name>
</gene>